<keyword evidence="3" id="KW-1185">Reference proteome</keyword>
<dbReference type="AlphaFoldDB" id="A0A8J2T4U0"/>
<reference evidence="3" key="1">
    <citation type="journal article" date="2013" name="Genome Announc.">
        <title>Genome sequence of the food spoilage yeast Zygosaccharomyces bailii CLIB 213(T).</title>
        <authorList>
            <person name="Galeote V."/>
            <person name="Bigey F."/>
            <person name="Devillers H."/>
            <person name="Neuveglise C."/>
            <person name="Dequin S."/>
        </authorList>
    </citation>
    <scope>NUCLEOTIDE SEQUENCE [LARGE SCALE GENOMIC DNA]</scope>
    <source>
        <strain evidence="3">CLIB 213 / ATCC 58445 / CBS 680 / CCRC 21525 / NBRC 1098 / NCYC 1416 / NRRL Y-2227</strain>
    </source>
</reference>
<dbReference type="OrthoDB" id="4035999at2759"/>
<dbReference type="EMBL" id="HG316455">
    <property type="protein sequence ID" value="CDF88057.1"/>
    <property type="molecule type" value="Genomic_DNA"/>
</dbReference>
<dbReference type="Proteomes" id="UP000019375">
    <property type="component" value="Unassembled WGS sequence"/>
</dbReference>
<organism evidence="2 3">
    <name type="scientific">Zygosaccharomyces bailii (strain CLIB 213 / ATCC 58445 / CBS 680 / BCRC 21525 / NBRC 1098 / NCYC 1416 / NRRL Y-2227)</name>
    <dbReference type="NCBI Taxonomy" id="1333698"/>
    <lineage>
        <taxon>Eukaryota</taxon>
        <taxon>Fungi</taxon>
        <taxon>Dikarya</taxon>
        <taxon>Ascomycota</taxon>
        <taxon>Saccharomycotina</taxon>
        <taxon>Saccharomycetes</taxon>
        <taxon>Saccharomycetales</taxon>
        <taxon>Saccharomycetaceae</taxon>
        <taxon>Zygosaccharomyces</taxon>
    </lineage>
</organism>
<accession>A0A8J2T4U0</accession>
<sequence>MSLVSPKFLHRMNATDNMTLRFKQVQQEHIAVLKESLSLCEALSPGSKASQRSLKEVNLLLSFVSNSLRILIAKHTLLSPSDLLPRQLFADVELLNTYKDVLFGAIKLIFTKETSAFRMKSEPNFTICIVRVYVALTEFHRMWASETLQLKSMIHAFQYQFGSNYNIANCNILNLNQVHDLLSQTFDLISPPLVDIHSVAKRDYFHLTIERFGYKDLLVEIFQLANGELAIFKVNCGELPTATNMSGELLQRMAQGDNKLLDLGRTLLFPAFREYDLEVVNLLVSGTELRTPTGNKVSLKLQCVDTVQWESHWKFCFQKLFDKNNIIPPVLQSSTLAPMARCSHPFQSFKFKHQKLEDLRPNDNSGIAIELPQHPAADVQQRTEKMAKEPKKNSFRLHKSKPLQRPLSSLMDDLDMEDVSLRSSAEGNMFKSPSLRDIENLSCSKLLELDQSIHMNLSQTKVETPTMKECKSTSQHSSLERIGSIIEGNYEVSDLESDSDEEDKQADAIFNPSAEVYKPTLYRRKSSLLNLFRSKNKKKVTADAKGANEGNQESAGSLFGSSKSISSSISSKSSAHSLLKLSNGVEVPQGVDLDDDMTVFATKITRISSWNGRLWDQIKGKKLQLTILKSAKNATVLVIHEEKEAYYCKLAARVTSQWKCCRGSAQDVQVWIPTGNFMTSCLPEDSNSLNIRCTDAERLQNFLQHCMKDVLPTVVLPNSATAATLSSNGSSLLSDLPLSNISSLKVGSEAANLTLLMPSVTVKRYMHLEGSEWQPHIASTVDVYSRECKGLMLGVIFRFLKQEKIADTLLVGLNDIRRIGATGILLTCKNEEQLLEFENKAITDQFHRLIRQ</sequence>
<evidence type="ECO:0000313" key="2">
    <source>
        <dbReference type="EMBL" id="CDF88057.1"/>
    </source>
</evidence>
<proteinExistence type="predicted"/>
<evidence type="ECO:0000313" key="3">
    <source>
        <dbReference type="Proteomes" id="UP000019375"/>
    </source>
</evidence>
<evidence type="ECO:0000256" key="1">
    <source>
        <dbReference type="SAM" id="MobiDB-lite"/>
    </source>
</evidence>
<name>A0A8J2T4U0_ZYGB2</name>
<protein>
    <submittedName>
        <fullName evidence="2">BN860_01310g1_1</fullName>
    </submittedName>
</protein>
<feature type="region of interest" description="Disordered" evidence="1">
    <location>
        <begin position="540"/>
        <end position="559"/>
    </location>
</feature>
<gene>
    <name evidence="2" type="ORF">BN860_01310g</name>
</gene>